<dbReference type="InterPro" id="IPR016040">
    <property type="entry name" value="NAD(P)-bd_dom"/>
</dbReference>
<dbReference type="Pfam" id="PF16363">
    <property type="entry name" value="GDP_Man_Dehyd"/>
    <property type="match status" value="1"/>
</dbReference>
<evidence type="ECO:0000259" key="8">
    <source>
        <dbReference type="Pfam" id="PF16363"/>
    </source>
</evidence>
<evidence type="ECO:0000256" key="2">
    <source>
        <dbReference type="ARBA" id="ARBA00001911"/>
    </source>
</evidence>
<dbReference type="GO" id="GO:0009225">
    <property type="term" value="P:nucleotide-sugar metabolic process"/>
    <property type="evidence" value="ECO:0007669"/>
    <property type="project" value="InterPro"/>
</dbReference>
<comment type="cofactor">
    <cofactor evidence="2 7">
        <name>NAD(+)</name>
        <dbReference type="ChEBI" id="CHEBI:57540"/>
    </cofactor>
</comment>
<dbReference type="InterPro" id="IPR036291">
    <property type="entry name" value="NAD(P)-bd_dom_sf"/>
</dbReference>
<sequence length="343" mass="39213">MLKQNRLKILVTGGAGFIGSNFIHSLLAHYPEHSIINLDKLTYAGNIDNIADLQDNKHHTFIMGDICDKSLVNAVIPGTDLIVHFAAETHVDRSIHEAGEFLQTDIIGTFILLEAAKKHKVKLFIQISTDEVYGSIEKGFCTENSPLMPSNPYSASKAAADRLAYSYYKTYQLPVIITRCSNNYGPYQHPEKLIPLFVTNAIEDKPLPLYGDGLNIRDWIYVEDHCTALELIINKGDVGEVYNIATHHFRTNIEVTKIILKYLHKHETLITYVKDRPGHDRKYSITNSKLKKLGWKPLTTFRNGVQKTVQWFIDHEAWWKKIKHQNAEFIKFHATHYQSLEKG</sequence>
<evidence type="ECO:0000313" key="9">
    <source>
        <dbReference type="EMBL" id="OGF62733.1"/>
    </source>
</evidence>
<dbReference type="NCBIfam" id="TIGR01181">
    <property type="entry name" value="dTDP_gluc_dehyt"/>
    <property type="match status" value="1"/>
</dbReference>
<dbReference type="Gene3D" id="3.90.25.10">
    <property type="entry name" value="UDP-galactose 4-epimerase, domain 1"/>
    <property type="match status" value="1"/>
</dbReference>
<organism evidence="9 10">
    <name type="scientific">Candidatus Fischerbacteria bacterium RBG_13_37_8</name>
    <dbReference type="NCBI Taxonomy" id="1817863"/>
    <lineage>
        <taxon>Bacteria</taxon>
        <taxon>Candidatus Fischeribacteriota</taxon>
    </lineage>
</organism>
<dbReference type="CDD" id="cd05246">
    <property type="entry name" value="dTDP_GD_SDR_e"/>
    <property type="match status" value="1"/>
</dbReference>
<dbReference type="Gene3D" id="3.40.50.720">
    <property type="entry name" value="NAD(P)-binding Rossmann-like Domain"/>
    <property type="match status" value="1"/>
</dbReference>
<dbReference type="STRING" id="1817863.A2Y62_06255"/>
<name>A0A1F5VGZ5_9BACT</name>
<dbReference type="SUPFAM" id="SSF51735">
    <property type="entry name" value="NAD(P)-binding Rossmann-fold domains"/>
    <property type="match status" value="1"/>
</dbReference>
<comment type="caution">
    <text evidence="9">The sequence shown here is derived from an EMBL/GenBank/DDBJ whole genome shotgun (WGS) entry which is preliminary data.</text>
</comment>
<evidence type="ECO:0000256" key="1">
    <source>
        <dbReference type="ARBA" id="ARBA00001539"/>
    </source>
</evidence>
<gene>
    <name evidence="9" type="ORF">A2Y62_06255</name>
</gene>
<evidence type="ECO:0000256" key="7">
    <source>
        <dbReference type="RuleBase" id="RU004473"/>
    </source>
</evidence>
<feature type="domain" description="NAD(P)-binding" evidence="8">
    <location>
        <begin position="10"/>
        <end position="308"/>
    </location>
</feature>
<evidence type="ECO:0000256" key="3">
    <source>
        <dbReference type="ARBA" id="ARBA00008178"/>
    </source>
</evidence>
<keyword evidence="6 7" id="KW-0456">Lyase</keyword>
<dbReference type="FunFam" id="3.40.50.720:FF:000304">
    <property type="entry name" value="UDP-glucose 4,6-dehydratase"/>
    <property type="match status" value="1"/>
</dbReference>
<accession>A0A1F5VGZ5</accession>
<evidence type="ECO:0000256" key="4">
    <source>
        <dbReference type="ARBA" id="ARBA00011990"/>
    </source>
</evidence>
<proteinExistence type="inferred from homology"/>
<evidence type="ECO:0000256" key="6">
    <source>
        <dbReference type="ARBA" id="ARBA00023239"/>
    </source>
</evidence>
<comment type="catalytic activity">
    <reaction evidence="1 7">
        <text>dTDP-alpha-D-glucose = dTDP-4-dehydro-6-deoxy-alpha-D-glucose + H2O</text>
        <dbReference type="Rhea" id="RHEA:17221"/>
        <dbReference type="ChEBI" id="CHEBI:15377"/>
        <dbReference type="ChEBI" id="CHEBI:57477"/>
        <dbReference type="ChEBI" id="CHEBI:57649"/>
        <dbReference type="EC" id="4.2.1.46"/>
    </reaction>
</comment>
<dbReference type="AlphaFoldDB" id="A0A1F5VGZ5"/>
<keyword evidence="5" id="KW-0520">NAD</keyword>
<protein>
    <recommendedName>
        <fullName evidence="4 7">dTDP-glucose 4,6-dehydratase</fullName>
        <ecNumber evidence="4 7">4.2.1.46</ecNumber>
    </recommendedName>
</protein>
<dbReference type="Proteomes" id="UP000178943">
    <property type="component" value="Unassembled WGS sequence"/>
</dbReference>
<dbReference type="GO" id="GO:0008460">
    <property type="term" value="F:dTDP-glucose 4,6-dehydratase activity"/>
    <property type="evidence" value="ECO:0007669"/>
    <property type="project" value="UniProtKB-EC"/>
</dbReference>
<comment type="similarity">
    <text evidence="3 7">Belongs to the NAD(P)-dependent epimerase/dehydratase family. dTDP-glucose dehydratase subfamily.</text>
</comment>
<evidence type="ECO:0000256" key="5">
    <source>
        <dbReference type="ARBA" id="ARBA00023027"/>
    </source>
</evidence>
<reference evidence="9 10" key="1">
    <citation type="journal article" date="2016" name="Nat. Commun.">
        <title>Thousands of microbial genomes shed light on interconnected biogeochemical processes in an aquifer system.</title>
        <authorList>
            <person name="Anantharaman K."/>
            <person name="Brown C.T."/>
            <person name="Hug L.A."/>
            <person name="Sharon I."/>
            <person name="Castelle C.J."/>
            <person name="Probst A.J."/>
            <person name="Thomas B.C."/>
            <person name="Singh A."/>
            <person name="Wilkins M.J."/>
            <person name="Karaoz U."/>
            <person name="Brodie E.L."/>
            <person name="Williams K.H."/>
            <person name="Hubbard S.S."/>
            <person name="Banfield J.F."/>
        </authorList>
    </citation>
    <scope>NUCLEOTIDE SEQUENCE [LARGE SCALE GENOMIC DNA]</scope>
</reference>
<dbReference type="InterPro" id="IPR005888">
    <property type="entry name" value="dTDP_Gluc_deHydtase"/>
</dbReference>
<dbReference type="PANTHER" id="PTHR43000">
    <property type="entry name" value="DTDP-D-GLUCOSE 4,6-DEHYDRATASE-RELATED"/>
    <property type="match status" value="1"/>
</dbReference>
<dbReference type="EC" id="4.2.1.46" evidence="4 7"/>
<dbReference type="EMBL" id="MFGW01000176">
    <property type="protein sequence ID" value="OGF62733.1"/>
    <property type="molecule type" value="Genomic_DNA"/>
</dbReference>
<evidence type="ECO:0000313" key="10">
    <source>
        <dbReference type="Proteomes" id="UP000178943"/>
    </source>
</evidence>